<name>A0A0E9U2D1_ANGAN</name>
<accession>A0A0E9U2D1</accession>
<evidence type="ECO:0000313" key="1">
    <source>
        <dbReference type="EMBL" id="JAH59325.1"/>
    </source>
</evidence>
<organism evidence="1">
    <name type="scientific">Anguilla anguilla</name>
    <name type="common">European freshwater eel</name>
    <name type="synonym">Muraena anguilla</name>
    <dbReference type="NCBI Taxonomy" id="7936"/>
    <lineage>
        <taxon>Eukaryota</taxon>
        <taxon>Metazoa</taxon>
        <taxon>Chordata</taxon>
        <taxon>Craniata</taxon>
        <taxon>Vertebrata</taxon>
        <taxon>Euteleostomi</taxon>
        <taxon>Actinopterygii</taxon>
        <taxon>Neopterygii</taxon>
        <taxon>Teleostei</taxon>
        <taxon>Anguilliformes</taxon>
        <taxon>Anguillidae</taxon>
        <taxon>Anguilla</taxon>
    </lineage>
</organism>
<dbReference type="AlphaFoldDB" id="A0A0E9U2D1"/>
<protein>
    <submittedName>
        <fullName evidence="1">Uncharacterized protein</fullName>
    </submittedName>
</protein>
<dbReference type="EMBL" id="GBXM01049252">
    <property type="protein sequence ID" value="JAH59325.1"/>
    <property type="molecule type" value="Transcribed_RNA"/>
</dbReference>
<reference evidence="1" key="1">
    <citation type="submission" date="2014-11" db="EMBL/GenBank/DDBJ databases">
        <authorList>
            <person name="Amaro Gonzalez C."/>
        </authorList>
    </citation>
    <scope>NUCLEOTIDE SEQUENCE</scope>
</reference>
<reference evidence="1" key="2">
    <citation type="journal article" date="2015" name="Fish Shellfish Immunol.">
        <title>Early steps in the European eel (Anguilla anguilla)-Vibrio vulnificus interaction in the gills: Role of the RtxA13 toxin.</title>
        <authorList>
            <person name="Callol A."/>
            <person name="Pajuelo D."/>
            <person name="Ebbesson L."/>
            <person name="Teles M."/>
            <person name="MacKenzie S."/>
            <person name="Amaro C."/>
        </authorList>
    </citation>
    <scope>NUCLEOTIDE SEQUENCE</scope>
</reference>
<proteinExistence type="predicted"/>
<sequence length="45" mass="4884">MQNKYHDQSSAMLSVLRVLIGFARAIGLSKSGPPVLYPCCQNAFA</sequence>